<sequence>MVANCPTLATSPRLSKFNVSIARVNYCQESCQNSQGCPGLVCAENYSV</sequence>
<accession>A0A0A8YGV2</accession>
<reference evidence="1" key="2">
    <citation type="journal article" date="2015" name="Data Brief">
        <title>Shoot transcriptome of the giant reed, Arundo donax.</title>
        <authorList>
            <person name="Barrero R.A."/>
            <person name="Guerrero F.D."/>
            <person name="Moolhuijzen P."/>
            <person name="Goolsby J.A."/>
            <person name="Tidwell J."/>
            <person name="Bellgard S.E."/>
            <person name="Bellgard M.I."/>
        </authorList>
    </citation>
    <scope>NUCLEOTIDE SEQUENCE</scope>
    <source>
        <tissue evidence="1">Shoot tissue taken approximately 20 cm above the soil surface</tissue>
    </source>
</reference>
<evidence type="ECO:0000313" key="1">
    <source>
        <dbReference type="EMBL" id="JAD25081.1"/>
    </source>
</evidence>
<protein>
    <submittedName>
        <fullName evidence="1">Uncharacterized protein</fullName>
    </submittedName>
</protein>
<name>A0A0A8YGV2_ARUDO</name>
<dbReference type="AlphaFoldDB" id="A0A0A8YGV2"/>
<reference evidence="1" key="1">
    <citation type="submission" date="2014-09" db="EMBL/GenBank/DDBJ databases">
        <authorList>
            <person name="Magalhaes I.L.F."/>
            <person name="Oliveira U."/>
            <person name="Santos F.R."/>
            <person name="Vidigal T.H.D.A."/>
            <person name="Brescovit A.D."/>
            <person name="Santos A.J."/>
        </authorList>
    </citation>
    <scope>NUCLEOTIDE SEQUENCE</scope>
    <source>
        <tissue evidence="1">Shoot tissue taken approximately 20 cm above the soil surface</tissue>
    </source>
</reference>
<proteinExistence type="predicted"/>
<dbReference type="EMBL" id="GBRH01272814">
    <property type="protein sequence ID" value="JAD25081.1"/>
    <property type="molecule type" value="Transcribed_RNA"/>
</dbReference>
<organism evidence="1">
    <name type="scientific">Arundo donax</name>
    <name type="common">Giant reed</name>
    <name type="synonym">Donax arundinaceus</name>
    <dbReference type="NCBI Taxonomy" id="35708"/>
    <lineage>
        <taxon>Eukaryota</taxon>
        <taxon>Viridiplantae</taxon>
        <taxon>Streptophyta</taxon>
        <taxon>Embryophyta</taxon>
        <taxon>Tracheophyta</taxon>
        <taxon>Spermatophyta</taxon>
        <taxon>Magnoliopsida</taxon>
        <taxon>Liliopsida</taxon>
        <taxon>Poales</taxon>
        <taxon>Poaceae</taxon>
        <taxon>PACMAD clade</taxon>
        <taxon>Arundinoideae</taxon>
        <taxon>Arundineae</taxon>
        <taxon>Arundo</taxon>
    </lineage>
</organism>